<sequence length="193" mass="22049">MDLQEKHKAVTAEIFALYEKHGAEDYIGEPVSQLEHMAQSAQLAAKQGFDEEVILAAFFHDIGHFLSSDQTQQMDGYGVMSHEKLGANFLRSKGFPERVAKLVESHVQAKRYLTFKHPDYYTQLSEASKRTLEFQGGRMSASEAADFEKDELFELSIRMRKWDELAKEEHVPLPDLAIYKQMCLNCLNKAENS</sequence>
<dbReference type="InterPro" id="IPR052567">
    <property type="entry name" value="OP_Dioxygenase"/>
</dbReference>
<dbReference type="Proteomes" id="UP001168528">
    <property type="component" value="Unassembled WGS sequence"/>
</dbReference>
<evidence type="ECO:0000313" key="3">
    <source>
        <dbReference type="Proteomes" id="UP001168528"/>
    </source>
</evidence>
<gene>
    <name evidence="2" type="ORF">Q0590_22040</name>
</gene>
<dbReference type="RefSeq" id="WP_302039776.1">
    <property type="nucleotide sequence ID" value="NZ_JAUKPO010000015.1"/>
</dbReference>
<evidence type="ECO:0000313" key="2">
    <source>
        <dbReference type="EMBL" id="MDO1448975.1"/>
    </source>
</evidence>
<dbReference type="NCBIfam" id="TIGR03276">
    <property type="entry name" value="Phn-HD"/>
    <property type="match status" value="1"/>
</dbReference>
<dbReference type="NCBIfam" id="TIGR00277">
    <property type="entry name" value="HDIG"/>
    <property type="match status" value="1"/>
</dbReference>
<dbReference type="Gene3D" id="1.10.3210.10">
    <property type="entry name" value="Hypothetical protein af1432"/>
    <property type="match status" value="1"/>
</dbReference>
<proteinExistence type="predicted"/>
<organism evidence="2 3">
    <name type="scientific">Rhodocytophaga aerolata</name>
    <dbReference type="NCBI Taxonomy" id="455078"/>
    <lineage>
        <taxon>Bacteria</taxon>
        <taxon>Pseudomonadati</taxon>
        <taxon>Bacteroidota</taxon>
        <taxon>Cytophagia</taxon>
        <taxon>Cytophagales</taxon>
        <taxon>Rhodocytophagaceae</taxon>
        <taxon>Rhodocytophaga</taxon>
    </lineage>
</organism>
<dbReference type="InterPro" id="IPR006675">
    <property type="entry name" value="HDIG_dom"/>
</dbReference>
<dbReference type="CDD" id="cd00077">
    <property type="entry name" value="HDc"/>
    <property type="match status" value="1"/>
</dbReference>
<dbReference type="EMBL" id="JAUKPO010000015">
    <property type="protein sequence ID" value="MDO1448975.1"/>
    <property type="molecule type" value="Genomic_DNA"/>
</dbReference>
<protein>
    <submittedName>
        <fullName evidence="2">HDIG domain-containing protein</fullName>
    </submittedName>
</protein>
<dbReference type="SUPFAM" id="SSF109604">
    <property type="entry name" value="HD-domain/PDEase-like"/>
    <property type="match status" value="1"/>
</dbReference>
<evidence type="ECO:0000259" key="1">
    <source>
        <dbReference type="Pfam" id="PF01966"/>
    </source>
</evidence>
<keyword evidence="3" id="KW-1185">Reference proteome</keyword>
<reference evidence="2" key="1">
    <citation type="submission" date="2023-07" db="EMBL/GenBank/DDBJ databases">
        <title>The genome sequence of Rhodocytophaga aerolata KACC 12507.</title>
        <authorList>
            <person name="Zhang X."/>
        </authorList>
    </citation>
    <scope>NUCLEOTIDE SEQUENCE</scope>
    <source>
        <strain evidence="2">KACC 12507</strain>
    </source>
</reference>
<dbReference type="InterPro" id="IPR017670">
    <property type="entry name" value="Phosphonate_degrad-assoc"/>
</dbReference>
<dbReference type="PANTHER" id="PTHR40202">
    <property type="match status" value="1"/>
</dbReference>
<accession>A0ABT8RE35</accession>
<dbReference type="PANTHER" id="PTHR40202:SF1">
    <property type="entry name" value="HD DOMAIN-CONTAINING PROTEIN"/>
    <property type="match status" value="1"/>
</dbReference>
<dbReference type="InterPro" id="IPR006674">
    <property type="entry name" value="HD_domain"/>
</dbReference>
<dbReference type="InterPro" id="IPR003607">
    <property type="entry name" value="HD/PDEase_dom"/>
</dbReference>
<dbReference type="Pfam" id="PF01966">
    <property type="entry name" value="HD"/>
    <property type="match status" value="1"/>
</dbReference>
<name>A0ABT8RE35_9BACT</name>
<feature type="domain" description="HD" evidence="1">
    <location>
        <begin position="35"/>
        <end position="111"/>
    </location>
</feature>
<comment type="caution">
    <text evidence="2">The sequence shown here is derived from an EMBL/GenBank/DDBJ whole genome shotgun (WGS) entry which is preliminary data.</text>
</comment>